<dbReference type="HOGENOM" id="CLU_887877_0_0_7"/>
<proteinExistence type="predicted"/>
<dbReference type="AlphaFoldDB" id="I0EKR3"/>
<dbReference type="Proteomes" id="UP000005010">
    <property type="component" value="Chromosome"/>
</dbReference>
<dbReference type="STRING" id="182217.HCW_01205"/>
<protein>
    <submittedName>
        <fullName evidence="1">Uncharacterized protein</fullName>
    </submittedName>
</protein>
<organism evidence="1 2">
    <name type="scientific">Helicobacter cetorum (strain ATCC BAA-429 / MIT 00-7128)</name>
    <dbReference type="NCBI Taxonomy" id="182217"/>
    <lineage>
        <taxon>Bacteria</taxon>
        <taxon>Pseudomonadati</taxon>
        <taxon>Campylobacterota</taxon>
        <taxon>Epsilonproteobacteria</taxon>
        <taxon>Campylobacterales</taxon>
        <taxon>Helicobacteraceae</taxon>
        <taxon>Helicobacter</taxon>
    </lineage>
</organism>
<gene>
    <name evidence="1" type="ordered locus">HCW_01205</name>
</gene>
<reference evidence="2" key="1">
    <citation type="submission" date="2012-04" db="EMBL/GenBank/DDBJ databases">
        <title>Complete genome sequence of Helicobacter cetorum strain MIT 00-7128.</title>
        <authorList>
            <person name="Kersulyte D."/>
            <person name="Berg D.E."/>
        </authorList>
    </citation>
    <scope>NUCLEOTIDE SEQUENCE [LARGE SCALE GENOMIC DNA]</scope>
    <source>
        <strain evidence="2">MIT 00-7128</strain>
    </source>
</reference>
<sequence>MGWDGFIRNMKKRTEVYEKTLQDLETLKETNKEEFIKKIAFFETNYVERQTKALDLTIQYAILGRYLAYDKRYESYIRKSYENKAKEYKKTLYKKLQTHLSAPMFERTKNYKICATDFGIKLFENTLNKDDINNFIEFYNACDEDEAYMPRPIVLDEKLGLLSLFGVKILKNKNYKNLDKISIDKHGHFAVYEIFGKVYDDRANFRWKFDGLECSSLFEEDSYKKILYDYIVPISYCEFKYNENKSFDVDRNKHITITPFEESLWDYCFDKNKVLNYKEQIIYDLLQNLIALRNSAKYAKNLHVAKDTPLYEI</sequence>
<evidence type="ECO:0000313" key="1">
    <source>
        <dbReference type="EMBL" id="AFI03532.1"/>
    </source>
</evidence>
<accession>I0EKR3</accession>
<dbReference type="EMBL" id="CP003479">
    <property type="protein sequence ID" value="AFI03532.1"/>
    <property type="molecule type" value="Genomic_DNA"/>
</dbReference>
<evidence type="ECO:0000313" key="2">
    <source>
        <dbReference type="Proteomes" id="UP000005010"/>
    </source>
</evidence>
<dbReference type="KEGG" id="hce:HCW_01205"/>
<keyword evidence="2" id="KW-1185">Reference proteome</keyword>
<dbReference type="PATRIC" id="fig|182217.3.peg.249"/>
<name>I0EKR3_HELC0</name>